<gene>
    <name evidence="2" type="ORF">COX64_05035</name>
</gene>
<dbReference type="Proteomes" id="UP000228952">
    <property type="component" value="Unassembled WGS sequence"/>
</dbReference>
<evidence type="ECO:0000259" key="1">
    <source>
        <dbReference type="Pfam" id="PF01978"/>
    </source>
</evidence>
<reference evidence="3" key="1">
    <citation type="submission" date="2017-09" db="EMBL/GenBank/DDBJ databases">
        <title>Depth-based differentiation of microbial function through sediment-hosted aquifers and enrichment of novel symbionts in the deep terrestrial subsurface.</title>
        <authorList>
            <person name="Probst A.J."/>
            <person name="Ladd B."/>
            <person name="Jarett J.K."/>
            <person name="Geller-Mcgrath D.E."/>
            <person name="Sieber C.M.K."/>
            <person name="Emerson J.B."/>
            <person name="Anantharaman K."/>
            <person name="Thomas B.C."/>
            <person name="Malmstrom R."/>
            <person name="Stieglmeier M."/>
            <person name="Klingl A."/>
            <person name="Woyke T."/>
            <person name="Ryan C.M."/>
            <person name="Banfield J.F."/>
        </authorList>
    </citation>
    <scope>NUCLEOTIDE SEQUENCE [LARGE SCALE GENOMIC DNA]</scope>
</reference>
<dbReference type="InterPro" id="IPR036388">
    <property type="entry name" value="WH-like_DNA-bd_sf"/>
</dbReference>
<evidence type="ECO:0000313" key="3">
    <source>
        <dbReference type="Proteomes" id="UP000228952"/>
    </source>
</evidence>
<dbReference type="PANTHER" id="PTHR34293:SF1">
    <property type="entry name" value="HTH-TYPE TRANSCRIPTIONAL REGULATOR TRMBL2"/>
    <property type="match status" value="1"/>
</dbReference>
<accession>A0A2M7W0L3</accession>
<name>A0A2M7W0L3_9BACT</name>
<sequence>MAEKYREALEHLGLSSVEADSYVLLLKEGQLNGNQLAEKLSIDRSVVYRVLRVLEKRGLIQSTNEKYNCRYFVDDVQKLQQIAEDWLDTAKDTQEAVNKFIASIPILSLEQVLKSKVRVFRGEDSIKKVYQEKNRSGDPVLREISNNLVFPCNELNENFWFNEIAVRKANKSFLHQLVDKSDDSEMFHRTNKEQFKEVRVFPSDFVMAAGVNLYQNKIAFHNNSVADPLAIIIEDRAIADLMKNFFYFVWNRSQVI</sequence>
<dbReference type="SUPFAM" id="SSF46785">
    <property type="entry name" value="Winged helix' DNA-binding domain"/>
    <property type="match status" value="1"/>
</dbReference>
<dbReference type="InterPro" id="IPR051797">
    <property type="entry name" value="TrmB-like"/>
</dbReference>
<dbReference type="Pfam" id="PF01978">
    <property type="entry name" value="TrmB"/>
    <property type="match status" value="1"/>
</dbReference>
<dbReference type="AlphaFoldDB" id="A0A2M7W0L3"/>
<dbReference type="CDD" id="cd00090">
    <property type="entry name" value="HTH_ARSR"/>
    <property type="match status" value="1"/>
</dbReference>
<feature type="domain" description="Transcription regulator TrmB N-terminal" evidence="1">
    <location>
        <begin position="9"/>
        <end position="68"/>
    </location>
</feature>
<dbReference type="EMBL" id="PFQB01000126">
    <property type="protein sequence ID" value="PJA12140.1"/>
    <property type="molecule type" value="Genomic_DNA"/>
</dbReference>
<organism evidence="2 3">
    <name type="scientific">Candidatus Dojkabacteria bacterium CG_4_10_14_0_2_um_filter_Dojkabacteria_WS6_41_15</name>
    <dbReference type="NCBI Taxonomy" id="2014249"/>
    <lineage>
        <taxon>Bacteria</taxon>
        <taxon>Candidatus Dojkabacteria</taxon>
    </lineage>
</organism>
<protein>
    <recommendedName>
        <fullName evidence="1">Transcription regulator TrmB N-terminal domain-containing protein</fullName>
    </recommendedName>
</protein>
<evidence type="ECO:0000313" key="2">
    <source>
        <dbReference type="EMBL" id="PJA12140.1"/>
    </source>
</evidence>
<dbReference type="InterPro" id="IPR002831">
    <property type="entry name" value="Tscrpt_reg_TrmB_N"/>
</dbReference>
<dbReference type="PANTHER" id="PTHR34293">
    <property type="entry name" value="HTH-TYPE TRANSCRIPTIONAL REGULATOR TRMBL2"/>
    <property type="match status" value="1"/>
</dbReference>
<dbReference type="Gene3D" id="1.10.10.10">
    <property type="entry name" value="Winged helix-like DNA-binding domain superfamily/Winged helix DNA-binding domain"/>
    <property type="match status" value="1"/>
</dbReference>
<proteinExistence type="predicted"/>
<comment type="caution">
    <text evidence="2">The sequence shown here is derived from an EMBL/GenBank/DDBJ whole genome shotgun (WGS) entry which is preliminary data.</text>
</comment>
<dbReference type="InterPro" id="IPR036390">
    <property type="entry name" value="WH_DNA-bd_sf"/>
</dbReference>
<dbReference type="InterPro" id="IPR011991">
    <property type="entry name" value="ArsR-like_HTH"/>
</dbReference>